<evidence type="ECO:0000256" key="1">
    <source>
        <dbReference type="ARBA" id="ARBA00002190"/>
    </source>
</evidence>
<evidence type="ECO:0000313" key="8">
    <source>
        <dbReference type="Proteomes" id="UP000070260"/>
    </source>
</evidence>
<dbReference type="PANTHER" id="PTHR33217:SF8">
    <property type="entry name" value="MUTATOR FAMILY TRANSPOSASE"/>
    <property type="match status" value="1"/>
</dbReference>
<dbReference type="GO" id="GO:0004803">
    <property type="term" value="F:transposase activity"/>
    <property type="evidence" value="ECO:0007669"/>
    <property type="project" value="UniProtKB-UniRule"/>
</dbReference>
<evidence type="ECO:0000256" key="3">
    <source>
        <dbReference type="ARBA" id="ARBA00022578"/>
    </source>
</evidence>
<organism evidence="7 8">
    <name type="scientific">Clostridium perfringens</name>
    <dbReference type="NCBI Taxonomy" id="1502"/>
    <lineage>
        <taxon>Bacteria</taxon>
        <taxon>Bacillati</taxon>
        <taxon>Bacillota</taxon>
        <taxon>Clostridia</taxon>
        <taxon>Eubacteriales</taxon>
        <taxon>Clostridiaceae</taxon>
        <taxon>Clostridium</taxon>
    </lineage>
</organism>
<dbReference type="InterPro" id="IPR001207">
    <property type="entry name" value="Transposase_mutator"/>
</dbReference>
<comment type="similarity">
    <text evidence="2 6">Belongs to the transposase mutator family.</text>
</comment>
<evidence type="ECO:0000256" key="2">
    <source>
        <dbReference type="ARBA" id="ARBA00010961"/>
    </source>
</evidence>
<gene>
    <name evidence="7" type="ORF">JFP838_10140</name>
</gene>
<dbReference type="PATRIC" id="fig|1502.177.peg.2080"/>
<dbReference type="NCBIfam" id="NF033543">
    <property type="entry name" value="transpos_IS256"/>
    <property type="match status" value="1"/>
</dbReference>
<dbReference type="PROSITE" id="PS01007">
    <property type="entry name" value="TRANSPOSASE_MUTATOR"/>
    <property type="match status" value="1"/>
</dbReference>
<keyword evidence="4 6" id="KW-0238">DNA-binding</keyword>
<dbReference type="OrthoDB" id="9779930at2"/>
<keyword evidence="3 6" id="KW-0815">Transposition</keyword>
<dbReference type="GO" id="GO:0003677">
    <property type="term" value="F:DNA binding"/>
    <property type="evidence" value="ECO:0007669"/>
    <property type="project" value="UniProtKB-UniRule"/>
</dbReference>
<reference evidence="7 8" key="1">
    <citation type="journal article" date="2016" name="PLoS ONE">
        <title>Plasmid Characterization and Chromosome Analysis of Two netF+ Clostridium perfringens Isolates Associated with Foal and Canine Necrotizing Enteritis.</title>
        <authorList>
            <person name="Mehdizadeh Gohari I."/>
            <person name="Kropinski A.M."/>
            <person name="Weese S.J."/>
            <person name="Parreira V.R."/>
            <person name="Whitehead A.E."/>
            <person name="Boerlin P."/>
            <person name="Prescott J.F."/>
        </authorList>
    </citation>
    <scope>NUCLEOTIDE SEQUENCE [LARGE SCALE GENOMIC DNA]</scope>
    <source>
        <strain evidence="7 8">JP838</strain>
    </source>
</reference>
<sequence length="406" mass="46700">MSYSEKELIKQLAKNPNIKTAEDAQNAIKSLFGDLIQQMLEAEMEEYLGYSKYDYINKNTTNSRNGKSKKTVKSDLGLFDLDIPRDREGSFEPQIVKKHQTDISRLESSIIGMYAKGMSTRDIATQVNEMYGMDVSPTLISNITDKIIPSIKEWQCRPLESIYPIVFMDAIHFKVKKDNSIVNKAAYAAIGVNIEGKKDVLGIWIGAAESSKYWLLVLNELKNRGVKDILIACIDGLNGFKEAIKAVYPNTEVQRCIIHQIRNSSRYLSYKDIKEFNADLKLVYTAVNEDAALQALTSLEEKWGDKYLLAIKSWRNNWEELSTFFKYPPEIRRIIYTTNAMEGYNRQLRKVTKTKTSFPTDEALLKILYLATIDITKKWVQSIRGWSQILAQLSIYFDERLDNHLY</sequence>
<name>A0A127EJM2_CLOPF</name>
<accession>A0A127EJM2</accession>
<proteinExistence type="inferred from homology"/>
<keyword evidence="5 6" id="KW-0233">DNA recombination</keyword>
<evidence type="ECO:0000256" key="6">
    <source>
        <dbReference type="RuleBase" id="RU365089"/>
    </source>
</evidence>
<dbReference type="AlphaFoldDB" id="A0A127EJM2"/>
<evidence type="ECO:0000313" key="7">
    <source>
        <dbReference type="EMBL" id="AMN36103.1"/>
    </source>
</evidence>
<dbReference type="RefSeq" id="WP_061428709.1">
    <property type="nucleotide sequence ID" value="NZ_CATNZO010000001.1"/>
</dbReference>
<evidence type="ECO:0000256" key="5">
    <source>
        <dbReference type="ARBA" id="ARBA00023172"/>
    </source>
</evidence>
<comment type="function">
    <text evidence="1 6">Required for the transposition of the insertion element.</text>
</comment>
<dbReference type="Proteomes" id="UP000070260">
    <property type="component" value="Chromosome"/>
</dbReference>
<dbReference type="GO" id="GO:0006313">
    <property type="term" value="P:DNA transposition"/>
    <property type="evidence" value="ECO:0007669"/>
    <property type="project" value="UniProtKB-UniRule"/>
</dbReference>
<evidence type="ECO:0000256" key="4">
    <source>
        <dbReference type="ARBA" id="ARBA00023125"/>
    </source>
</evidence>
<keyword evidence="6" id="KW-0814">Transposable element</keyword>
<dbReference type="Pfam" id="PF00872">
    <property type="entry name" value="Transposase_mut"/>
    <property type="match status" value="1"/>
</dbReference>
<dbReference type="EMBL" id="CP010994">
    <property type="protein sequence ID" value="AMN36103.1"/>
    <property type="molecule type" value="Genomic_DNA"/>
</dbReference>
<protein>
    <recommendedName>
        <fullName evidence="6">Mutator family transposase</fullName>
    </recommendedName>
</protein>
<dbReference type="PANTHER" id="PTHR33217">
    <property type="entry name" value="TRANSPOSASE FOR INSERTION SEQUENCE ELEMENT IS1081"/>
    <property type="match status" value="1"/>
</dbReference>